<evidence type="ECO:0000313" key="1">
    <source>
        <dbReference type="EMBL" id="CAH3149041.1"/>
    </source>
</evidence>
<name>A0ABN8PQY6_9CNID</name>
<dbReference type="Proteomes" id="UP001159405">
    <property type="component" value="Unassembled WGS sequence"/>
</dbReference>
<sequence>MKKSIQTYLRDSGWEMRVQNAVYAQLKSADVCSITDLIQMITQLQNLGVISECQSRACKIRSFYCIKIETFRSHNVHYFSSFCLPDVSSMPETLRSLVKELLAFIRKAQMNGGKRIVKSINSMCTELLLPLARKVSLKCAILLLSLHNMTPMINVVEKEGNTCAHE</sequence>
<gene>
    <name evidence="1" type="ORF">PLOB_00046950</name>
</gene>
<keyword evidence="2" id="KW-1185">Reference proteome</keyword>
<reference evidence="1 2" key="1">
    <citation type="submission" date="2022-05" db="EMBL/GenBank/DDBJ databases">
        <authorList>
            <consortium name="Genoscope - CEA"/>
            <person name="William W."/>
        </authorList>
    </citation>
    <scope>NUCLEOTIDE SEQUENCE [LARGE SCALE GENOMIC DNA]</scope>
</reference>
<proteinExistence type="predicted"/>
<accession>A0ABN8PQY6</accession>
<dbReference type="EMBL" id="CALNXK010000085">
    <property type="protein sequence ID" value="CAH3149041.1"/>
    <property type="molecule type" value="Genomic_DNA"/>
</dbReference>
<evidence type="ECO:0000313" key="2">
    <source>
        <dbReference type="Proteomes" id="UP001159405"/>
    </source>
</evidence>
<comment type="caution">
    <text evidence="1">The sequence shown here is derived from an EMBL/GenBank/DDBJ whole genome shotgun (WGS) entry which is preliminary data.</text>
</comment>
<organism evidence="1 2">
    <name type="scientific">Porites lobata</name>
    <dbReference type="NCBI Taxonomy" id="104759"/>
    <lineage>
        <taxon>Eukaryota</taxon>
        <taxon>Metazoa</taxon>
        <taxon>Cnidaria</taxon>
        <taxon>Anthozoa</taxon>
        <taxon>Hexacorallia</taxon>
        <taxon>Scleractinia</taxon>
        <taxon>Fungiina</taxon>
        <taxon>Poritidae</taxon>
        <taxon>Porites</taxon>
    </lineage>
</organism>
<protein>
    <submittedName>
        <fullName evidence="1">Uncharacterized protein</fullName>
    </submittedName>
</protein>